<name>A0ABX7P3R8_9BACT</name>
<feature type="transmembrane region" description="Helical" evidence="1">
    <location>
        <begin position="290"/>
        <end position="308"/>
    </location>
</feature>
<reference evidence="2 3" key="1">
    <citation type="submission" date="2021-02" db="EMBL/GenBank/DDBJ databases">
        <title>De Novo genome assembly of isolated myxobacteria.</title>
        <authorList>
            <person name="Stevens D.C."/>
        </authorList>
    </citation>
    <scope>NUCLEOTIDE SEQUENCE [LARGE SCALE GENOMIC DNA]</scope>
    <source>
        <strain evidence="3">SCPEA02</strain>
    </source>
</reference>
<feature type="transmembrane region" description="Helical" evidence="1">
    <location>
        <begin position="20"/>
        <end position="41"/>
    </location>
</feature>
<keyword evidence="1" id="KW-0472">Membrane</keyword>
<dbReference type="EMBL" id="CP071090">
    <property type="protein sequence ID" value="QSQ25080.1"/>
    <property type="molecule type" value="Genomic_DNA"/>
</dbReference>
<keyword evidence="1" id="KW-1133">Transmembrane helix</keyword>
<feature type="transmembrane region" description="Helical" evidence="1">
    <location>
        <begin position="47"/>
        <end position="66"/>
    </location>
</feature>
<sequence>MQDLVTSSPGPIPNRAQAAWHVAGALLLATAMTWAVASHVLLPERPWSVGALLTLAVASLALGHVLHRRWLPATRRRFAAWSPRQRVLWLLGCVVVSLLLGRAIPLHAPRGVLMVGTAPMATIPDTATDANLHRPNPSQEVVTPTPPRTVGPGTRLMRLAFHVTHLVALTALLLIVGLWLHARETSAVATRPSAREGVAYALPSLAAGLLWVMTTFPGMMSSDSLDQWNQAFTGRFFDTHPVFHTFIIRLLTHLWDSPAVVTLPQVLGFAALVGWGCVSLRQAGLSRAVAWSASVLVAIVPVNGALAATVWKDVPFSLAIMALCILLFRATAFPGTTARPRFWVAFGLCSVLVLLLRHNGPPAVLGAFLAVAALDRRRLKTAALVMVLVLVAATGTRRLLFLVYGAVPLSSGLALMGYLGAHVAAGTPMDETERAVLEDLHPLDDRWNYDCFSNVPTVFDGRFDMEAVARHRDVLPRLTLALTLRNPRPTLNHLVCATSMLWKVWRGDDPLNATALQNLGEGRWNPINAQGLNLPHIPRHTPLMPEAWSQRLMYALQWTTWRDAGWLFWGPALPLYLSLLACAVACLRRRSWRPAAVLVPLLLHTLVLALVIPSQDVRYQFPLFLVGYLFIPAWLFGPRALAAREAPGKDRLTDQSAASETAAA</sequence>
<gene>
    <name evidence="2" type="ORF">JY651_09180</name>
</gene>
<keyword evidence="3" id="KW-1185">Reference proteome</keyword>
<feature type="transmembrane region" description="Helical" evidence="1">
    <location>
        <begin position="566"/>
        <end position="587"/>
    </location>
</feature>
<dbReference type="Proteomes" id="UP000662747">
    <property type="component" value="Chromosome"/>
</dbReference>
<feature type="transmembrane region" description="Helical" evidence="1">
    <location>
        <begin position="619"/>
        <end position="637"/>
    </location>
</feature>
<feature type="transmembrane region" description="Helical" evidence="1">
    <location>
        <begin position="259"/>
        <end position="278"/>
    </location>
</feature>
<dbReference type="RefSeq" id="WP_206726637.1">
    <property type="nucleotide sequence ID" value="NZ_CP071090.1"/>
</dbReference>
<feature type="transmembrane region" description="Helical" evidence="1">
    <location>
        <begin position="159"/>
        <end position="180"/>
    </location>
</feature>
<feature type="transmembrane region" description="Helical" evidence="1">
    <location>
        <begin position="401"/>
        <end position="421"/>
    </location>
</feature>
<protein>
    <submittedName>
        <fullName evidence="2">Glycosyltransferase family 39 protein</fullName>
    </submittedName>
</protein>
<feature type="transmembrane region" description="Helical" evidence="1">
    <location>
        <begin position="200"/>
        <end position="220"/>
    </location>
</feature>
<evidence type="ECO:0000313" key="2">
    <source>
        <dbReference type="EMBL" id="QSQ25080.1"/>
    </source>
</evidence>
<feature type="transmembrane region" description="Helical" evidence="1">
    <location>
        <begin position="594"/>
        <end position="613"/>
    </location>
</feature>
<accession>A0ABX7P3R8</accession>
<feature type="transmembrane region" description="Helical" evidence="1">
    <location>
        <begin position="87"/>
        <end position="104"/>
    </location>
</feature>
<evidence type="ECO:0000256" key="1">
    <source>
        <dbReference type="SAM" id="Phobius"/>
    </source>
</evidence>
<evidence type="ECO:0000313" key="3">
    <source>
        <dbReference type="Proteomes" id="UP000662747"/>
    </source>
</evidence>
<keyword evidence="1" id="KW-0812">Transmembrane</keyword>
<feature type="transmembrane region" description="Helical" evidence="1">
    <location>
        <begin position="314"/>
        <end position="330"/>
    </location>
</feature>
<proteinExistence type="predicted"/>
<organism evidence="2 3">
    <name type="scientific">Pyxidicoccus parkwayensis</name>
    <dbReference type="NCBI Taxonomy" id="2813578"/>
    <lineage>
        <taxon>Bacteria</taxon>
        <taxon>Pseudomonadati</taxon>
        <taxon>Myxococcota</taxon>
        <taxon>Myxococcia</taxon>
        <taxon>Myxococcales</taxon>
        <taxon>Cystobacterineae</taxon>
        <taxon>Myxococcaceae</taxon>
        <taxon>Pyxidicoccus</taxon>
    </lineage>
</organism>